<keyword evidence="2" id="KW-1185">Reference proteome</keyword>
<evidence type="ECO:0000313" key="1">
    <source>
        <dbReference type="EMBL" id="QHQ60994.1"/>
    </source>
</evidence>
<dbReference type="EMBL" id="CP048000">
    <property type="protein sequence ID" value="QHQ60994.1"/>
    <property type="molecule type" value="Genomic_DNA"/>
</dbReference>
<dbReference type="RefSeq" id="WP_161837822.1">
    <property type="nucleotide sequence ID" value="NZ_CP048000.1"/>
</dbReference>
<organism evidence="1 2">
    <name type="scientific">Anaerocolumna sedimenticola</name>
    <dbReference type="NCBI Taxonomy" id="2696063"/>
    <lineage>
        <taxon>Bacteria</taxon>
        <taxon>Bacillati</taxon>
        <taxon>Bacillota</taxon>
        <taxon>Clostridia</taxon>
        <taxon>Lachnospirales</taxon>
        <taxon>Lachnospiraceae</taxon>
        <taxon>Anaerocolumna</taxon>
    </lineage>
</organism>
<dbReference type="KEGG" id="anr:Ana3638_09585"/>
<accession>A0A6P1TIN1</accession>
<name>A0A6P1TIN1_9FIRM</name>
<sequence>MIVRRIKETELMEARNISSLCFNWIHDTKGKTTEDYIKSIKENPPPKVMLILQIRLLPLRKKKK</sequence>
<reference evidence="1 2" key="1">
    <citation type="submission" date="2020-01" db="EMBL/GenBank/DDBJ databases">
        <title>Genome analysis of Anaerocolumna sp. CBA3638.</title>
        <authorList>
            <person name="Kim J."/>
            <person name="Roh S.W."/>
        </authorList>
    </citation>
    <scope>NUCLEOTIDE SEQUENCE [LARGE SCALE GENOMIC DNA]</scope>
    <source>
        <strain evidence="1 2">CBA3638</strain>
    </source>
</reference>
<proteinExistence type="predicted"/>
<dbReference type="Proteomes" id="UP000464314">
    <property type="component" value="Chromosome"/>
</dbReference>
<gene>
    <name evidence="1" type="ORF">Ana3638_09585</name>
</gene>
<evidence type="ECO:0000313" key="2">
    <source>
        <dbReference type="Proteomes" id="UP000464314"/>
    </source>
</evidence>
<protein>
    <submittedName>
        <fullName evidence="1">Uncharacterized protein</fullName>
    </submittedName>
</protein>
<dbReference type="AlphaFoldDB" id="A0A6P1TIN1"/>